<accession>A0A1H2QPI7</accession>
<dbReference type="GeneID" id="85017908"/>
<dbReference type="SUPFAM" id="SSF52833">
    <property type="entry name" value="Thioredoxin-like"/>
    <property type="match status" value="1"/>
</dbReference>
<evidence type="ECO:0000259" key="3">
    <source>
        <dbReference type="Pfam" id="PF13098"/>
    </source>
</evidence>
<dbReference type="PRINTS" id="PR00421">
    <property type="entry name" value="THIOREDOXIN"/>
</dbReference>
<proteinExistence type="predicted"/>
<feature type="signal peptide" evidence="2">
    <location>
        <begin position="1"/>
        <end position="18"/>
    </location>
</feature>
<dbReference type="OrthoDB" id="9811036at2"/>
<reference evidence="4 5" key="1">
    <citation type="submission" date="2016-10" db="EMBL/GenBank/DDBJ databases">
        <authorList>
            <person name="Varghese N."/>
            <person name="Submissions S."/>
        </authorList>
    </citation>
    <scope>NUCLEOTIDE SEQUENCE [LARGE SCALE GENOMIC DNA]</scope>
    <source>
        <strain evidence="4 5">DSM 11449</strain>
    </source>
</reference>
<dbReference type="InterPro" id="IPR036249">
    <property type="entry name" value="Thioredoxin-like_sf"/>
</dbReference>
<protein>
    <submittedName>
        <fullName evidence="4">Thioredoxin-related protein</fullName>
    </submittedName>
</protein>
<name>A0A1H2QPI7_9FLAO</name>
<evidence type="ECO:0000256" key="1">
    <source>
        <dbReference type="ARBA" id="ARBA00023284"/>
    </source>
</evidence>
<evidence type="ECO:0000313" key="4">
    <source>
        <dbReference type="EMBL" id="SDW09106.1"/>
    </source>
</evidence>
<dbReference type="Pfam" id="PF13098">
    <property type="entry name" value="Thioredoxin_2"/>
    <property type="match status" value="1"/>
</dbReference>
<keyword evidence="5" id="KW-1185">Reference proteome</keyword>
<dbReference type="RefSeq" id="WP_016419520.1">
    <property type="nucleotide sequence ID" value="NZ_FNND01000001.1"/>
</dbReference>
<keyword evidence="1" id="KW-0676">Redox-active center</keyword>
<dbReference type="InterPro" id="IPR017937">
    <property type="entry name" value="Thioredoxin_CS"/>
</dbReference>
<evidence type="ECO:0000313" key="5">
    <source>
        <dbReference type="Proteomes" id="UP000182771"/>
    </source>
</evidence>
<dbReference type="Gene3D" id="3.40.30.10">
    <property type="entry name" value="Glutaredoxin"/>
    <property type="match status" value="1"/>
</dbReference>
<evidence type="ECO:0000256" key="2">
    <source>
        <dbReference type="SAM" id="SignalP"/>
    </source>
</evidence>
<feature type="chain" id="PRO_5028883119" evidence="2">
    <location>
        <begin position="19"/>
        <end position="180"/>
    </location>
</feature>
<comment type="caution">
    <text evidence="4">The sequence shown here is derived from an EMBL/GenBank/DDBJ whole genome shotgun (WGS) entry which is preliminary data.</text>
</comment>
<gene>
    <name evidence="4" type="ORF">SAMN05444420_101220</name>
</gene>
<dbReference type="Proteomes" id="UP000182771">
    <property type="component" value="Unassembled WGS sequence"/>
</dbReference>
<keyword evidence="2" id="KW-0732">Signal</keyword>
<dbReference type="EMBL" id="FNND01000001">
    <property type="protein sequence ID" value="SDW09106.1"/>
    <property type="molecule type" value="Genomic_DNA"/>
</dbReference>
<organism evidence="4 5">
    <name type="scientific">Capnocytophaga granulosa</name>
    <dbReference type="NCBI Taxonomy" id="45242"/>
    <lineage>
        <taxon>Bacteria</taxon>
        <taxon>Pseudomonadati</taxon>
        <taxon>Bacteroidota</taxon>
        <taxon>Flavobacteriia</taxon>
        <taxon>Flavobacteriales</taxon>
        <taxon>Flavobacteriaceae</taxon>
        <taxon>Capnocytophaga</taxon>
    </lineage>
</organism>
<dbReference type="InterPro" id="IPR012336">
    <property type="entry name" value="Thioredoxin-like_fold"/>
</dbReference>
<dbReference type="AlphaFoldDB" id="A0A1H2QPI7"/>
<feature type="domain" description="Thioredoxin-like fold" evidence="3">
    <location>
        <begin position="35"/>
        <end position="149"/>
    </location>
</feature>
<dbReference type="PROSITE" id="PS00194">
    <property type="entry name" value="THIOREDOXIN_1"/>
    <property type="match status" value="1"/>
</dbReference>
<sequence length="180" mass="20516">MKQIFSLLFLLVAMVSSAQEINWMSMNDALSAQQKTPKKIFVDVYTTWCGPCRMLSERTFKNKDFVKYINDNFYAVKFNAEGNEEVTYKGTTYKNNNYDPAKANTRNGMHDFAGALGVNSYPTMLIFDEKAAPIFPIVGYMTATQLEPLIKFAGNNTYLSVTTQEAYDKYLKTFKGTFKN</sequence>